<dbReference type="AlphaFoldDB" id="A0A1F5RKB7"/>
<dbReference type="PANTHER" id="PTHR43249:SF1">
    <property type="entry name" value="D-GLUCOSIDE 3-DEHYDROGENASE"/>
    <property type="match status" value="1"/>
</dbReference>
<protein>
    <recommendedName>
        <fullName evidence="1">Gfo/Idh/MocA-like oxidoreductase N-terminal domain-containing protein</fullName>
    </recommendedName>
</protein>
<evidence type="ECO:0000313" key="3">
    <source>
        <dbReference type="Proteomes" id="UP000177691"/>
    </source>
</evidence>
<dbReference type="InterPro" id="IPR000683">
    <property type="entry name" value="Gfo/Idh/MocA-like_OxRdtase_N"/>
</dbReference>
<dbReference type="Gene3D" id="3.40.50.720">
    <property type="entry name" value="NAD(P)-binding Rossmann-like Domain"/>
    <property type="match status" value="1"/>
</dbReference>
<dbReference type="SUPFAM" id="SSF51735">
    <property type="entry name" value="NAD(P)-binding Rossmann-fold domains"/>
    <property type="match status" value="1"/>
</dbReference>
<dbReference type="EMBL" id="MFFU01000062">
    <property type="protein sequence ID" value="OGF14613.1"/>
    <property type="molecule type" value="Genomic_DNA"/>
</dbReference>
<dbReference type="PANTHER" id="PTHR43249">
    <property type="entry name" value="UDP-N-ACETYL-2-AMINO-2-DEOXY-D-GLUCURONATE OXIDASE"/>
    <property type="match status" value="1"/>
</dbReference>
<reference evidence="2 3" key="1">
    <citation type="journal article" date="2016" name="Nat. Commun.">
        <title>Thousands of microbial genomes shed light on interconnected biogeochemical processes in an aquifer system.</title>
        <authorList>
            <person name="Anantharaman K."/>
            <person name="Brown C.T."/>
            <person name="Hug L.A."/>
            <person name="Sharon I."/>
            <person name="Castelle C.J."/>
            <person name="Probst A.J."/>
            <person name="Thomas B.C."/>
            <person name="Singh A."/>
            <person name="Wilkins M.J."/>
            <person name="Karaoz U."/>
            <person name="Brodie E.L."/>
            <person name="Williams K.H."/>
            <person name="Hubbard S.S."/>
            <person name="Banfield J.F."/>
        </authorList>
    </citation>
    <scope>NUCLEOTIDE SEQUENCE [LARGE SCALE GENOMIC DNA]</scope>
</reference>
<comment type="caution">
    <text evidence="2">The sequence shown here is derived from an EMBL/GenBank/DDBJ whole genome shotgun (WGS) entry which is preliminary data.</text>
</comment>
<organism evidence="2 3">
    <name type="scientific">Candidatus Falkowbacteria bacterium RIFCSPHIGHO2_02_FULL_45_15</name>
    <dbReference type="NCBI Taxonomy" id="1797987"/>
    <lineage>
        <taxon>Bacteria</taxon>
        <taxon>Candidatus Falkowiibacteriota</taxon>
    </lineage>
</organism>
<name>A0A1F5RKB7_9BACT</name>
<dbReference type="Pfam" id="PF01408">
    <property type="entry name" value="GFO_IDH_MocA"/>
    <property type="match status" value="1"/>
</dbReference>
<dbReference type="InterPro" id="IPR036291">
    <property type="entry name" value="NAD(P)-bd_dom_sf"/>
</dbReference>
<dbReference type="Proteomes" id="UP000177691">
    <property type="component" value="Unassembled WGS sequence"/>
</dbReference>
<sequence length="307" mass="34612">MKKIRTVIIGLGKIAHGYEDNAGVVKRIKYPTHLSAIKKDKRFILVGGSDLSVKAQKVFASKLNKPVALYADYREMIKMQKPDLAVVATPTGTHVRACKDIIKLGVKNILCEKPIDYSLMDAQSLIKLAKKKRIKLAFNYFRVYDKRYKKLINLIKNEEFGKIQAIKIQYSKGIYNSATHVINLLEKIFGPVKKAEATAKISGGQDPNVNFTLEFKDVTPSFRSFAGKSLILSIEMKFDKKRLRIIKDKSKDFNIQIGTSLLDVYNNLYNFITANKKIACGGQEALQTLRVADAVIKSFKFKKAISL</sequence>
<feature type="domain" description="Gfo/Idh/MocA-like oxidoreductase N-terminal" evidence="1">
    <location>
        <begin position="30"/>
        <end position="138"/>
    </location>
</feature>
<evidence type="ECO:0000313" key="2">
    <source>
        <dbReference type="EMBL" id="OGF14613.1"/>
    </source>
</evidence>
<dbReference type="GO" id="GO:0000166">
    <property type="term" value="F:nucleotide binding"/>
    <property type="evidence" value="ECO:0007669"/>
    <property type="project" value="InterPro"/>
</dbReference>
<proteinExistence type="predicted"/>
<dbReference type="Gene3D" id="3.30.360.10">
    <property type="entry name" value="Dihydrodipicolinate Reductase, domain 2"/>
    <property type="match status" value="1"/>
</dbReference>
<evidence type="ECO:0000259" key="1">
    <source>
        <dbReference type="Pfam" id="PF01408"/>
    </source>
</evidence>
<accession>A0A1F5RKB7</accession>
<gene>
    <name evidence="2" type="ORF">A3D54_01575</name>
</gene>
<dbReference type="InterPro" id="IPR052515">
    <property type="entry name" value="Gfo/Idh/MocA_Oxidoreductase"/>
</dbReference>